<comment type="caution">
    <text evidence="1">The sequence shown here is derived from an EMBL/GenBank/DDBJ whole genome shotgun (WGS) entry which is preliminary data.</text>
</comment>
<dbReference type="AlphaFoldDB" id="A0A0F9VG74"/>
<organism evidence="1">
    <name type="scientific">marine sediment metagenome</name>
    <dbReference type="NCBI Taxonomy" id="412755"/>
    <lineage>
        <taxon>unclassified sequences</taxon>
        <taxon>metagenomes</taxon>
        <taxon>ecological metagenomes</taxon>
    </lineage>
</organism>
<dbReference type="EMBL" id="LAZR01000049">
    <property type="protein sequence ID" value="KKN98817.1"/>
    <property type="molecule type" value="Genomic_DNA"/>
</dbReference>
<accession>A0A0F9VG74</accession>
<name>A0A0F9VG74_9ZZZZ</name>
<gene>
    <name evidence="1" type="ORF">LCGC14_0140580</name>
</gene>
<protein>
    <submittedName>
        <fullName evidence="1">Uncharacterized protein</fullName>
    </submittedName>
</protein>
<proteinExistence type="predicted"/>
<evidence type="ECO:0000313" key="1">
    <source>
        <dbReference type="EMBL" id="KKN98817.1"/>
    </source>
</evidence>
<reference evidence="1" key="1">
    <citation type="journal article" date="2015" name="Nature">
        <title>Complex archaea that bridge the gap between prokaryotes and eukaryotes.</title>
        <authorList>
            <person name="Spang A."/>
            <person name="Saw J.H."/>
            <person name="Jorgensen S.L."/>
            <person name="Zaremba-Niedzwiedzka K."/>
            <person name="Martijn J."/>
            <person name="Lind A.E."/>
            <person name="van Eijk R."/>
            <person name="Schleper C."/>
            <person name="Guy L."/>
            <person name="Ettema T.J."/>
        </authorList>
    </citation>
    <scope>NUCLEOTIDE SEQUENCE</scope>
</reference>
<sequence>MHEMPIHVLDQLKAGFKDQLRVFRQELDHKQLAVLDAIQNNLGCVAIRNGAEKVAFDNLMEIMQKDYNVAQLIFTLAYFGFEDCLRSVLDEE</sequence>